<dbReference type="GO" id="GO:0110032">
    <property type="term" value="P:positive regulation of G2/MI transition of meiotic cell cycle"/>
    <property type="evidence" value="ECO:0007669"/>
    <property type="project" value="TreeGrafter"/>
</dbReference>
<keyword evidence="12" id="KW-1185">Reference proteome</keyword>
<keyword evidence="6" id="KW-0904">Protein phosphatase</keyword>
<reference evidence="11 12" key="1">
    <citation type="submission" date="2014-06" db="EMBL/GenBank/DDBJ databases">
        <authorList>
            <person name="Swart Estienne"/>
        </authorList>
    </citation>
    <scope>NUCLEOTIDE SEQUENCE [LARGE SCALE GENOMIC DNA]</scope>
    <source>
        <strain evidence="11 12">130c</strain>
    </source>
</reference>
<keyword evidence="3" id="KW-0132">Cell division</keyword>
<dbReference type="GO" id="GO:0004725">
    <property type="term" value="F:protein tyrosine phosphatase activity"/>
    <property type="evidence" value="ECO:0007669"/>
    <property type="project" value="UniProtKB-EC"/>
</dbReference>
<dbReference type="PROSITE" id="PS50206">
    <property type="entry name" value="RHODANESE_3"/>
    <property type="match status" value="1"/>
</dbReference>
<dbReference type="AlphaFoldDB" id="A0A078A8Q7"/>
<feature type="compositionally biased region" description="Low complexity" evidence="9">
    <location>
        <begin position="39"/>
        <end position="48"/>
    </location>
</feature>
<evidence type="ECO:0000259" key="10">
    <source>
        <dbReference type="PROSITE" id="PS50206"/>
    </source>
</evidence>
<dbReference type="InParanoid" id="A0A078A8Q7"/>
<dbReference type="InterPro" id="IPR000751">
    <property type="entry name" value="MPI_Phosphatase"/>
</dbReference>
<dbReference type="GO" id="GO:0000086">
    <property type="term" value="P:G2/M transition of mitotic cell cycle"/>
    <property type="evidence" value="ECO:0007669"/>
    <property type="project" value="TreeGrafter"/>
</dbReference>
<protein>
    <recommendedName>
        <fullName evidence="2">protein-tyrosine-phosphatase</fullName>
        <ecNumber evidence="2">3.1.3.48</ecNumber>
    </recommendedName>
</protein>
<feature type="region of interest" description="Disordered" evidence="9">
    <location>
        <begin position="313"/>
        <end position="336"/>
    </location>
</feature>
<accession>A0A078A8Q7</accession>
<evidence type="ECO:0000256" key="2">
    <source>
        <dbReference type="ARBA" id="ARBA00013064"/>
    </source>
</evidence>
<evidence type="ECO:0000256" key="9">
    <source>
        <dbReference type="SAM" id="MobiDB-lite"/>
    </source>
</evidence>
<evidence type="ECO:0000256" key="1">
    <source>
        <dbReference type="ARBA" id="ARBA00011065"/>
    </source>
</evidence>
<dbReference type="EMBL" id="CCKQ01006933">
    <property type="protein sequence ID" value="CDW78266.1"/>
    <property type="molecule type" value="Genomic_DNA"/>
</dbReference>
<dbReference type="GO" id="GO:0005737">
    <property type="term" value="C:cytoplasm"/>
    <property type="evidence" value="ECO:0007669"/>
    <property type="project" value="TreeGrafter"/>
</dbReference>
<dbReference type="PANTHER" id="PTHR10828">
    <property type="entry name" value="M-PHASE INDUCER PHOSPHATASE DUAL SPECIFICITY PHOSPHATASE CDC25"/>
    <property type="match status" value="1"/>
</dbReference>
<evidence type="ECO:0000313" key="12">
    <source>
        <dbReference type="Proteomes" id="UP000039865"/>
    </source>
</evidence>
<dbReference type="Pfam" id="PF00581">
    <property type="entry name" value="Rhodanese"/>
    <property type="match status" value="1"/>
</dbReference>
<keyword evidence="7" id="KW-0131">Cell cycle</keyword>
<dbReference type="PANTHER" id="PTHR10828:SF17">
    <property type="entry name" value="PROTEIN-TYROSINE-PHOSPHATASE"/>
    <property type="match status" value="1"/>
</dbReference>
<dbReference type="OrthoDB" id="310744at2759"/>
<dbReference type="SMART" id="SM00450">
    <property type="entry name" value="RHOD"/>
    <property type="match status" value="1"/>
</dbReference>
<dbReference type="Proteomes" id="UP000039865">
    <property type="component" value="Unassembled WGS sequence"/>
</dbReference>
<evidence type="ECO:0000256" key="7">
    <source>
        <dbReference type="ARBA" id="ARBA00023306"/>
    </source>
</evidence>
<evidence type="ECO:0000313" key="11">
    <source>
        <dbReference type="EMBL" id="CDW78266.1"/>
    </source>
</evidence>
<dbReference type="InterPro" id="IPR036873">
    <property type="entry name" value="Rhodanese-like_dom_sf"/>
</dbReference>
<dbReference type="GO" id="GO:0051301">
    <property type="term" value="P:cell division"/>
    <property type="evidence" value="ECO:0007669"/>
    <property type="project" value="UniProtKB-KW"/>
</dbReference>
<keyword evidence="5" id="KW-0378">Hydrolase</keyword>
<gene>
    <name evidence="11" type="primary">Contig19377.g20540</name>
    <name evidence="11" type="ORF">STYLEM_7241</name>
</gene>
<dbReference type="SUPFAM" id="SSF52821">
    <property type="entry name" value="Rhodanese/Cell cycle control phosphatase"/>
    <property type="match status" value="1"/>
</dbReference>
<dbReference type="Gene3D" id="3.40.250.10">
    <property type="entry name" value="Rhodanese-like domain"/>
    <property type="match status" value="1"/>
</dbReference>
<feature type="region of interest" description="Disordered" evidence="9">
    <location>
        <begin position="29"/>
        <end position="56"/>
    </location>
</feature>
<sequence length="546" mass="63845">MNFQKQPFDFQQFQQNNLFKKLQQLNNGDRDQSPLIYQSDSSHSSRSSALTLENVSQQSREEISNLKRLQSINHSQVNNFSSNQVLSSRPRLLKRLGNGSHVSKQQNCNPFQLKQGMQARISVPDEANQNFSSCGSSNYHMNECYQIQYKGSSSNSNTDCFQQMNRNFSSATTTITAQSVGTADDQFECVFSVNNSPQQCQMSKKINKRLFEDKENIPPLYQTNSLPKVHIYIDQDQESCNMQMNSQKEDQEMDEEEDIDDEDFQEFEYNERRPLDQLLHQIGKNEFKYDPENGGGRRRRIKKISRIDMIQMQEKHERKQSIQRPKIQKQKKTKDEQPIILQASHRPLGISENLYSIDSDARILPTLDDCRNPELNSIDPNALGNLFYLCNDSRPINKLIIDCRFDYEFAGGHILGAININTPEQMEEFFFQNKANIENLMNSQTVIIFHCEFSQHRGPKMYRALREIDRRLHIDFYPQLFYNEIYLLEGGFKDFYSKYPQLCEGTYVPMADKNHKKDCKEQFSKCKKVYKQYSTREVSDRLNTIS</sequence>
<evidence type="ECO:0000256" key="3">
    <source>
        <dbReference type="ARBA" id="ARBA00022618"/>
    </source>
</evidence>
<evidence type="ECO:0000256" key="5">
    <source>
        <dbReference type="ARBA" id="ARBA00022801"/>
    </source>
</evidence>
<dbReference type="GO" id="GO:0005634">
    <property type="term" value="C:nucleus"/>
    <property type="evidence" value="ECO:0007669"/>
    <property type="project" value="TreeGrafter"/>
</dbReference>
<feature type="domain" description="Rhodanese" evidence="10">
    <location>
        <begin position="399"/>
        <end position="504"/>
    </location>
</feature>
<evidence type="ECO:0000256" key="6">
    <source>
        <dbReference type="ARBA" id="ARBA00022912"/>
    </source>
</evidence>
<dbReference type="FunFam" id="3.40.250.10:FF:000021">
    <property type="entry name" value="M-phase inducer phosphatase cdc-25.2"/>
    <property type="match status" value="1"/>
</dbReference>
<comment type="catalytic activity">
    <reaction evidence="8">
        <text>O-phospho-L-tyrosyl-[protein] + H2O = L-tyrosyl-[protein] + phosphate</text>
        <dbReference type="Rhea" id="RHEA:10684"/>
        <dbReference type="Rhea" id="RHEA-COMP:10136"/>
        <dbReference type="Rhea" id="RHEA-COMP:20101"/>
        <dbReference type="ChEBI" id="CHEBI:15377"/>
        <dbReference type="ChEBI" id="CHEBI:43474"/>
        <dbReference type="ChEBI" id="CHEBI:46858"/>
        <dbReference type="ChEBI" id="CHEBI:61978"/>
        <dbReference type="EC" id="3.1.3.48"/>
    </reaction>
</comment>
<dbReference type="GO" id="GO:0010971">
    <property type="term" value="P:positive regulation of G2/M transition of mitotic cell cycle"/>
    <property type="evidence" value="ECO:0007669"/>
    <property type="project" value="TreeGrafter"/>
</dbReference>
<keyword evidence="4" id="KW-0498">Mitosis</keyword>
<proteinExistence type="inferred from homology"/>
<evidence type="ECO:0000256" key="4">
    <source>
        <dbReference type="ARBA" id="ARBA00022776"/>
    </source>
</evidence>
<evidence type="ECO:0000256" key="8">
    <source>
        <dbReference type="ARBA" id="ARBA00051722"/>
    </source>
</evidence>
<comment type="similarity">
    <text evidence="1">Belongs to the MPI phosphatase family.</text>
</comment>
<dbReference type="InterPro" id="IPR001763">
    <property type="entry name" value="Rhodanese-like_dom"/>
</dbReference>
<name>A0A078A8Q7_STYLE</name>
<organism evidence="11 12">
    <name type="scientific">Stylonychia lemnae</name>
    <name type="common">Ciliate</name>
    <dbReference type="NCBI Taxonomy" id="5949"/>
    <lineage>
        <taxon>Eukaryota</taxon>
        <taxon>Sar</taxon>
        <taxon>Alveolata</taxon>
        <taxon>Ciliophora</taxon>
        <taxon>Intramacronucleata</taxon>
        <taxon>Spirotrichea</taxon>
        <taxon>Stichotrichia</taxon>
        <taxon>Sporadotrichida</taxon>
        <taxon>Oxytrichidae</taxon>
        <taxon>Stylonychinae</taxon>
        <taxon>Stylonychia</taxon>
    </lineage>
</organism>
<dbReference type="PRINTS" id="PR00716">
    <property type="entry name" value="MPIPHPHTASE"/>
</dbReference>
<dbReference type="EC" id="3.1.3.48" evidence="2"/>